<feature type="transmembrane region" description="Helical" evidence="8">
    <location>
        <begin position="148"/>
        <end position="166"/>
    </location>
</feature>
<sequence length="348" mass="40673">MVKTFFTIGIFFALTPFSKKPTKLERFYSILVFIVCNIGTIVTLNFRKSLYMRLRPLQATLWLFSDLTRYGHLVHIFVVLTWFKRKNWFKLVKNMQKIGTPVRGKHDLGIFVLAHFGFLAIMGLMLYGCFGALGAECLKLYQVENYEFYSQFFYMLFACFVLKLVLRRYNLQKRKLLETKFDMIRLRNVKNDLITLRATLDVFNDVFGAVILWNILYISAKSLIYLDNITKQELAFKKAGPGVNNNLFYCIQCGIMTIFWGSIVTIVILSQRILAQFDDILKVLDGINLNSKKLDNTTTNMKKIIQDVKNNRPKITASRFFQINKLLLFKIVNTFITFFLVLVQFDTK</sequence>
<evidence type="ECO:0000256" key="2">
    <source>
        <dbReference type="ARBA" id="ARBA00022475"/>
    </source>
</evidence>
<proteinExistence type="inferred from homology"/>
<comment type="function">
    <text evidence="8">Gustatory receptor which mediates acceptance or avoidance behavior, depending on its substrates.</text>
</comment>
<evidence type="ECO:0000256" key="5">
    <source>
        <dbReference type="ARBA" id="ARBA00023136"/>
    </source>
</evidence>
<dbReference type="GO" id="GO:0007165">
    <property type="term" value="P:signal transduction"/>
    <property type="evidence" value="ECO:0007669"/>
    <property type="project" value="UniProtKB-KW"/>
</dbReference>
<evidence type="ECO:0000256" key="3">
    <source>
        <dbReference type="ARBA" id="ARBA00022692"/>
    </source>
</evidence>
<protein>
    <recommendedName>
        <fullName evidence="8">Gustatory receptor</fullName>
    </recommendedName>
</protein>
<keyword evidence="5 8" id="KW-0472">Membrane</keyword>
<dbReference type="GO" id="GO:0030424">
    <property type="term" value="C:axon"/>
    <property type="evidence" value="ECO:0000318"/>
    <property type="project" value="GO_Central"/>
</dbReference>
<comment type="subcellular location">
    <subcellularLocation>
        <location evidence="1 8">Cell membrane</location>
        <topology evidence="1 8">Multi-pass membrane protein</topology>
    </subcellularLocation>
</comment>
<dbReference type="InParanoid" id="D2A4I1"/>
<dbReference type="GO" id="GO:0005886">
    <property type="term" value="C:plasma membrane"/>
    <property type="evidence" value="ECO:0007669"/>
    <property type="project" value="UniProtKB-SubCell"/>
</dbReference>
<feature type="transmembrane region" description="Helical" evidence="8">
    <location>
        <begin position="108"/>
        <end position="128"/>
    </location>
</feature>
<evidence type="ECO:0000256" key="7">
    <source>
        <dbReference type="ARBA" id="ARBA00023224"/>
    </source>
</evidence>
<dbReference type="GO" id="GO:0030425">
    <property type="term" value="C:dendrite"/>
    <property type="evidence" value="ECO:0000318"/>
    <property type="project" value="GO_Central"/>
</dbReference>
<feature type="transmembrane region" description="Helical" evidence="8">
    <location>
        <begin position="28"/>
        <end position="46"/>
    </location>
</feature>
<dbReference type="PANTHER" id="PTHR21143">
    <property type="entry name" value="INVERTEBRATE GUSTATORY RECEPTOR"/>
    <property type="match status" value="1"/>
</dbReference>
<dbReference type="HOGENOM" id="CLU_060014_0_0_1"/>
<gene>
    <name evidence="9" type="primary">TcGr44</name>
    <name evidence="9" type="ORF">TcasGA2_TC030142</name>
</gene>
<dbReference type="GO" id="GO:0050909">
    <property type="term" value="P:sensory perception of taste"/>
    <property type="evidence" value="ECO:0007669"/>
    <property type="project" value="InterPro"/>
</dbReference>
<accession>D2A4I1</accession>
<evidence type="ECO:0000256" key="4">
    <source>
        <dbReference type="ARBA" id="ARBA00022989"/>
    </source>
</evidence>
<feature type="transmembrane region" description="Helical" evidence="8">
    <location>
        <begin position="246"/>
        <end position="269"/>
    </location>
</feature>
<keyword evidence="6 8" id="KW-0675">Receptor</keyword>
<keyword evidence="7 8" id="KW-0807">Transducer</keyword>
<keyword evidence="2 8" id="KW-1003">Cell membrane</keyword>
<dbReference type="FunCoup" id="D2A4I1">
    <property type="interactions" value="91"/>
</dbReference>
<evidence type="ECO:0000256" key="8">
    <source>
        <dbReference type="RuleBase" id="RU363108"/>
    </source>
</evidence>
<organism evidence="9 10">
    <name type="scientific">Tribolium castaneum</name>
    <name type="common">Red flour beetle</name>
    <dbReference type="NCBI Taxonomy" id="7070"/>
    <lineage>
        <taxon>Eukaryota</taxon>
        <taxon>Metazoa</taxon>
        <taxon>Ecdysozoa</taxon>
        <taxon>Arthropoda</taxon>
        <taxon>Hexapoda</taxon>
        <taxon>Insecta</taxon>
        <taxon>Pterygota</taxon>
        <taxon>Neoptera</taxon>
        <taxon>Endopterygota</taxon>
        <taxon>Coleoptera</taxon>
        <taxon>Polyphaga</taxon>
        <taxon>Cucujiformia</taxon>
        <taxon>Tenebrionidae</taxon>
        <taxon>Tenebrionidae incertae sedis</taxon>
        <taxon>Tribolium</taxon>
    </lineage>
</organism>
<evidence type="ECO:0000256" key="6">
    <source>
        <dbReference type="ARBA" id="ARBA00023170"/>
    </source>
</evidence>
<dbReference type="GO" id="GO:0008049">
    <property type="term" value="P:male courtship behavior"/>
    <property type="evidence" value="ECO:0000318"/>
    <property type="project" value="GO_Central"/>
</dbReference>
<comment type="similarity">
    <text evidence="8">Belongs to the insect chemoreceptor superfamily. Gustatory receptor (GR) family.</text>
</comment>
<dbReference type="InterPro" id="IPR013604">
    <property type="entry name" value="7TM_chemorcpt"/>
</dbReference>
<evidence type="ECO:0000313" key="10">
    <source>
        <dbReference type="Proteomes" id="UP000007266"/>
    </source>
</evidence>
<keyword evidence="3 8" id="KW-0812">Transmembrane</keyword>
<keyword evidence="4 8" id="KW-1133">Transmembrane helix</keyword>
<dbReference type="GO" id="GO:0043025">
    <property type="term" value="C:neuronal cell body"/>
    <property type="evidence" value="ECO:0000318"/>
    <property type="project" value="GO_Central"/>
</dbReference>
<dbReference type="GO" id="GO:0007635">
    <property type="term" value="P:chemosensory behavior"/>
    <property type="evidence" value="ECO:0000318"/>
    <property type="project" value="GO_Central"/>
</dbReference>
<reference evidence="9 10" key="1">
    <citation type="journal article" date="2008" name="Nature">
        <title>The genome of the model beetle and pest Tribolium castaneum.</title>
        <authorList>
            <consortium name="Tribolium Genome Sequencing Consortium"/>
            <person name="Richards S."/>
            <person name="Gibbs R.A."/>
            <person name="Weinstock G.M."/>
            <person name="Brown S.J."/>
            <person name="Denell R."/>
            <person name="Beeman R.W."/>
            <person name="Gibbs R."/>
            <person name="Beeman R.W."/>
            <person name="Brown S.J."/>
            <person name="Bucher G."/>
            <person name="Friedrich M."/>
            <person name="Grimmelikhuijzen C.J."/>
            <person name="Klingler M."/>
            <person name="Lorenzen M."/>
            <person name="Richards S."/>
            <person name="Roth S."/>
            <person name="Schroder R."/>
            <person name="Tautz D."/>
            <person name="Zdobnov E.M."/>
            <person name="Muzny D."/>
            <person name="Gibbs R.A."/>
            <person name="Weinstock G.M."/>
            <person name="Attaway T."/>
            <person name="Bell S."/>
            <person name="Buhay C.J."/>
            <person name="Chandrabose M.N."/>
            <person name="Chavez D."/>
            <person name="Clerk-Blankenburg K.P."/>
            <person name="Cree A."/>
            <person name="Dao M."/>
            <person name="Davis C."/>
            <person name="Chacko J."/>
            <person name="Dinh H."/>
            <person name="Dugan-Rocha S."/>
            <person name="Fowler G."/>
            <person name="Garner T.T."/>
            <person name="Garnes J."/>
            <person name="Gnirke A."/>
            <person name="Hawes A."/>
            <person name="Hernandez J."/>
            <person name="Hines S."/>
            <person name="Holder M."/>
            <person name="Hume J."/>
            <person name="Jhangiani S.N."/>
            <person name="Joshi V."/>
            <person name="Khan Z.M."/>
            <person name="Jackson L."/>
            <person name="Kovar C."/>
            <person name="Kowis A."/>
            <person name="Lee S."/>
            <person name="Lewis L.R."/>
            <person name="Margolis J."/>
            <person name="Morgan M."/>
            <person name="Nazareth L.V."/>
            <person name="Nguyen N."/>
            <person name="Okwuonu G."/>
            <person name="Parker D."/>
            <person name="Richards S."/>
            <person name="Ruiz S.J."/>
            <person name="Santibanez J."/>
            <person name="Savard J."/>
            <person name="Scherer S.E."/>
            <person name="Schneider B."/>
            <person name="Sodergren E."/>
            <person name="Tautz D."/>
            <person name="Vattahil S."/>
            <person name="Villasana D."/>
            <person name="White C.S."/>
            <person name="Wright R."/>
            <person name="Park Y."/>
            <person name="Beeman R.W."/>
            <person name="Lord J."/>
            <person name="Oppert B."/>
            <person name="Lorenzen M."/>
            <person name="Brown S."/>
            <person name="Wang L."/>
            <person name="Savard J."/>
            <person name="Tautz D."/>
            <person name="Richards S."/>
            <person name="Weinstock G."/>
            <person name="Gibbs R.A."/>
            <person name="Liu Y."/>
            <person name="Worley K."/>
            <person name="Weinstock G."/>
            <person name="Elsik C.G."/>
            <person name="Reese J.T."/>
            <person name="Elhaik E."/>
            <person name="Landan G."/>
            <person name="Graur D."/>
            <person name="Arensburger P."/>
            <person name="Atkinson P."/>
            <person name="Beeman R.W."/>
            <person name="Beidler J."/>
            <person name="Brown S.J."/>
            <person name="Demuth J.P."/>
            <person name="Drury D.W."/>
            <person name="Du Y.Z."/>
            <person name="Fujiwara H."/>
            <person name="Lorenzen M."/>
            <person name="Maselli V."/>
            <person name="Osanai M."/>
            <person name="Park Y."/>
            <person name="Robertson H.M."/>
            <person name="Tu Z."/>
            <person name="Wang J.J."/>
            <person name="Wang S."/>
            <person name="Richards S."/>
            <person name="Song H."/>
            <person name="Zhang L."/>
            <person name="Sodergren E."/>
            <person name="Werner D."/>
            <person name="Stanke M."/>
            <person name="Morgenstern B."/>
            <person name="Solovyev V."/>
            <person name="Kosarev P."/>
            <person name="Brown G."/>
            <person name="Chen H.C."/>
            <person name="Ermolaeva O."/>
            <person name="Hlavina W."/>
            <person name="Kapustin Y."/>
            <person name="Kiryutin B."/>
            <person name="Kitts P."/>
            <person name="Maglott D."/>
            <person name="Pruitt K."/>
            <person name="Sapojnikov V."/>
            <person name="Souvorov A."/>
            <person name="Mackey A.J."/>
            <person name="Waterhouse R.M."/>
            <person name="Wyder S."/>
            <person name="Zdobnov E.M."/>
            <person name="Zdobnov E.M."/>
            <person name="Wyder S."/>
            <person name="Kriventseva E.V."/>
            <person name="Kadowaki T."/>
            <person name="Bork P."/>
            <person name="Aranda M."/>
            <person name="Bao R."/>
            <person name="Beermann A."/>
            <person name="Berns N."/>
            <person name="Bolognesi R."/>
            <person name="Bonneton F."/>
            <person name="Bopp D."/>
            <person name="Brown S.J."/>
            <person name="Bucher G."/>
            <person name="Butts T."/>
            <person name="Chaumot A."/>
            <person name="Denell R.E."/>
            <person name="Ferrier D.E."/>
            <person name="Friedrich M."/>
            <person name="Gordon C.M."/>
            <person name="Jindra M."/>
            <person name="Klingler M."/>
            <person name="Lan Q."/>
            <person name="Lattorff H.M."/>
            <person name="Laudet V."/>
            <person name="von Levetsow C."/>
            <person name="Liu Z."/>
            <person name="Lutz R."/>
            <person name="Lynch J.A."/>
            <person name="da Fonseca R.N."/>
            <person name="Posnien N."/>
            <person name="Reuter R."/>
            <person name="Roth S."/>
            <person name="Savard J."/>
            <person name="Schinko J.B."/>
            <person name="Schmitt C."/>
            <person name="Schoppmeier M."/>
            <person name="Schroder R."/>
            <person name="Shippy T.D."/>
            <person name="Simonnet F."/>
            <person name="Marques-Souza H."/>
            <person name="Tautz D."/>
            <person name="Tomoyasu Y."/>
            <person name="Trauner J."/>
            <person name="Van der Zee M."/>
            <person name="Vervoort M."/>
            <person name="Wittkopp N."/>
            <person name="Wimmer E.A."/>
            <person name="Yang X."/>
            <person name="Jones A.K."/>
            <person name="Sattelle D.B."/>
            <person name="Ebert P.R."/>
            <person name="Nelson D."/>
            <person name="Scott J.G."/>
            <person name="Beeman R.W."/>
            <person name="Muthukrishnan S."/>
            <person name="Kramer K.J."/>
            <person name="Arakane Y."/>
            <person name="Beeman R.W."/>
            <person name="Zhu Q."/>
            <person name="Hogenkamp D."/>
            <person name="Dixit R."/>
            <person name="Oppert B."/>
            <person name="Jiang H."/>
            <person name="Zou Z."/>
            <person name="Marshall J."/>
            <person name="Elpidina E."/>
            <person name="Vinokurov K."/>
            <person name="Oppert C."/>
            <person name="Zou Z."/>
            <person name="Evans J."/>
            <person name="Lu Z."/>
            <person name="Zhao P."/>
            <person name="Sumathipala N."/>
            <person name="Altincicek B."/>
            <person name="Vilcinskas A."/>
            <person name="Williams M."/>
            <person name="Hultmark D."/>
            <person name="Hetru C."/>
            <person name="Jiang H."/>
            <person name="Grimmelikhuijzen C.J."/>
            <person name="Hauser F."/>
            <person name="Cazzamali G."/>
            <person name="Williamson M."/>
            <person name="Park Y."/>
            <person name="Li B."/>
            <person name="Tanaka Y."/>
            <person name="Predel R."/>
            <person name="Neupert S."/>
            <person name="Schachtner J."/>
            <person name="Verleyen P."/>
            <person name="Raible F."/>
            <person name="Bork P."/>
            <person name="Friedrich M."/>
            <person name="Walden K.K."/>
            <person name="Robertson H.M."/>
            <person name="Angeli S."/>
            <person name="Foret S."/>
            <person name="Bucher G."/>
            <person name="Schuetz S."/>
            <person name="Maleszka R."/>
            <person name="Wimmer E.A."/>
            <person name="Beeman R.W."/>
            <person name="Lorenzen M."/>
            <person name="Tomoyasu Y."/>
            <person name="Miller S.C."/>
            <person name="Grossmann D."/>
            <person name="Bucher G."/>
        </authorList>
    </citation>
    <scope>NUCLEOTIDE SEQUENCE [LARGE SCALE GENOMIC DNA]</scope>
    <source>
        <strain evidence="9 10">Georgia GA2</strain>
    </source>
</reference>
<dbReference type="PhylomeDB" id="D2A4I1"/>
<keyword evidence="10" id="KW-1185">Reference proteome</keyword>
<dbReference type="EMBL" id="KQ971344">
    <property type="protein sequence ID" value="EFA05769.1"/>
    <property type="molecule type" value="Genomic_DNA"/>
</dbReference>
<comment type="caution">
    <text evidence="8">Lacks conserved residue(s) required for the propagation of feature annotation.</text>
</comment>
<dbReference type="AlphaFoldDB" id="D2A4I1"/>
<reference evidence="9 10" key="2">
    <citation type="journal article" date="2010" name="Nucleic Acids Res.">
        <title>BeetleBase in 2010: revisions to provide comprehensive genomic information for Tribolium castaneum.</title>
        <authorList>
            <person name="Kim H.S."/>
            <person name="Murphy T."/>
            <person name="Xia J."/>
            <person name="Caragea D."/>
            <person name="Park Y."/>
            <person name="Beeman R.W."/>
            <person name="Lorenzen M.D."/>
            <person name="Butcher S."/>
            <person name="Manak J.R."/>
            <person name="Brown S.J."/>
        </authorList>
    </citation>
    <scope>GENOME REANNOTATION</scope>
    <source>
        <strain evidence="9 10">Georgia GA2</strain>
    </source>
</reference>
<dbReference type="Proteomes" id="UP000007266">
    <property type="component" value="Linkage group 6"/>
</dbReference>
<dbReference type="Pfam" id="PF08395">
    <property type="entry name" value="7tm_7"/>
    <property type="match status" value="1"/>
</dbReference>
<evidence type="ECO:0000256" key="1">
    <source>
        <dbReference type="ARBA" id="ARBA00004651"/>
    </source>
</evidence>
<dbReference type="PANTHER" id="PTHR21143:SF104">
    <property type="entry name" value="GUSTATORY RECEPTOR 8A-RELATED"/>
    <property type="match status" value="1"/>
</dbReference>
<evidence type="ECO:0000313" key="9">
    <source>
        <dbReference type="EMBL" id="EFA05769.1"/>
    </source>
</evidence>
<name>D2A4I1_TRICA</name>
<feature type="transmembrane region" description="Helical" evidence="8">
    <location>
        <begin position="327"/>
        <end position="345"/>
    </location>
</feature>